<dbReference type="GO" id="GO:0008270">
    <property type="term" value="F:zinc ion binding"/>
    <property type="evidence" value="ECO:0007669"/>
    <property type="project" value="UniProtKB-KW"/>
</dbReference>
<evidence type="ECO:0000256" key="1">
    <source>
        <dbReference type="RuleBase" id="RU004489"/>
    </source>
</evidence>
<dbReference type="GO" id="GO:0005634">
    <property type="term" value="C:nucleus"/>
    <property type="evidence" value="ECO:0007669"/>
    <property type="project" value="UniProtKB-SubCell"/>
</dbReference>
<reference evidence="3" key="1">
    <citation type="submission" date="2022-01" db="EMBL/GenBank/DDBJ databases">
        <authorList>
            <person name="King R."/>
        </authorList>
    </citation>
    <scope>NUCLEOTIDE SEQUENCE</scope>
</reference>
<keyword evidence="4" id="KW-1185">Reference proteome</keyword>
<dbReference type="InterPro" id="IPR003523">
    <property type="entry name" value="Transcription_factor_COE"/>
</dbReference>
<keyword evidence="1" id="KW-0862">Zinc</keyword>
<evidence type="ECO:0000259" key="2">
    <source>
        <dbReference type="Pfam" id="PF16422"/>
    </source>
</evidence>
<keyword evidence="1" id="KW-0804">Transcription</keyword>
<dbReference type="Gene3D" id="2.60.40.3180">
    <property type="entry name" value="Transcription factor COE1, DNA-binding domain"/>
    <property type="match status" value="1"/>
</dbReference>
<dbReference type="InterPro" id="IPR038173">
    <property type="entry name" value="COE_DBD_sf"/>
</dbReference>
<proteinExistence type="inferred from homology"/>
<dbReference type="OrthoDB" id="25246at2759"/>
<comment type="similarity">
    <text evidence="1">Belongs to the COE family.</text>
</comment>
<keyword evidence="1" id="KW-0479">Metal-binding</keyword>
<dbReference type="Pfam" id="PF16422">
    <property type="entry name" value="COE1_DBD"/>
    <property type="match status" value="1"/>
</dbReference>
<dbReference type="InterPro" id="IPR032200">
    <property type="entry name" value="COE_DBD"/>
</dbReference>
<accession>A0A9P0HCS5</accession>
<keyword evidence="1" id="KW-0805">Transcription regulation</keyword>
<keyword evidence="1" id="KW-0217">Developmental protein</keyword>
<organism evidence="3 4">
    <name type="scientific">Nezara viridula</name>
    <name type="common">Southern green stink bug</name>
    <name type="synonym">Cimex viridulus</name>
    <dbReference type="NCBI Taxonomy" id="85310"/>
    <lineage>
        <taxon>Eukaryota</taxon>
        <taxon>Metazoa</taxon>
        <taxon>Ecdysozoa</taxon>
        <taxon>Arthropoda</taxon>
        <taxon>Hexapoda</taxon>
        <taxon>Insecta</taxon>
        <taxon>Pterygota</taxon>
        <taxon>Neoptera</taxon>
        <taxon>Paraneoptera</taxon>
        <taxon>Hemiptera</taxon>
        <taxon>Heteroptera</taxon>
        <taxon>Panheteroptera</taxon>
        <taxon>Pentatomomorpha</taxon>
        <taxon>Pentatomoidea</taxon>
        <taxon>Pentatomidae</taxon>
        <taxon>Pentatominae</taxon>
        <taxon>Nezara</taxon>
    </lineage>
</organism>
<dbReference type="GO" id="GO:0006355">
    <property type="term" value="P:regulation of DNA-templated transcription"/>
    <property type="evidence" value="ECO:0007669"/>
    <property type="project" value="InterPro"/>
</dbReference>
<keyword evidence="1" id="KW-0539">Nucleus</keyword>
<evidence type="ECO:0000313" key="3">
    <source>
        <dbReference type="EMBL" id="CAH1399928.1"/>
    </source>
</evidence>
<comment type="subcellular location">
    <subcellularLocation>
        <location evidence="1">Nucleus</location>
    </subcellularLocation>
</comment>
<feature type="domain" description="Transcription factor COE DNA-binding" evidence="2">
    <location>
        <begin position="14"/>
        <end position="75"/>
    </location>
</feature>
<evidence type="ECO:0000313" key="4">
    <source>
        <dbReference type="Proteomes" id="UP001152798"/>
    </source>
</evidence>
<dbReference type="Proteomes" id="UP001152798">
    <property type="component" value="Chromosome 4"/>
</dbReference>
<dbReference type="PANTHER" id="PTHR10747">
    <property type="entry name" value="TRANSCRIPTION FACTOR COE FAMILY MEMBER"/>
    <property type="match status" value="1"/>
</dbReference>
<dbReference type="GO" id="GO:0003677">
    <property type="term" value="F:DNA binding"/>
    <property type="evidence" value="ECO:0007669"/>
    <property type="project" value="UniProtKB-KW"/>
</dbReference>
<keyword evidence="1" id="KW-0238">DNA-binding</keyword>
<dbReference type="EMBL" id="OV725080">
    <property type="protein sequence ID" value="CAH1399928.1"/>
    <property type="molecule type" value="Genomic_DNA"/>
</dbReference>
<dbReference type="AlphaFoldDB" id="A0A9P0HCS5"/>
<protein>
    <recommendedName>
        <fullName evidence="2">Transcription factor COE DNA-binding domain-containing protein</fullName>
    </recommendedName>
</protein>
<keyword evidence="1" id="KW-0863">Zinc-finger</keyword>
<gene>
    <name evidence="3" type="ORF">NEZAVI_LOCUS9272</name>
</gene>
<sequence>MVTWEASPYWSSYVTLRRDVGVGRAHFEKQPPSNLRKSNFFHFVIALYDRAGQPIEIERTAFIGFIEKDQRLPDRLLRATCPAYLIMRYRLTSFRLCRSRFGVREDPCKSRLNKTGRIRGRGREEKPTTIKRKNECKSKEGRTWRGKLFARWRKYTG</sequence>
<name>A0A9P0HCS5_NEZVI</name>